<dbReference type="GO" id="GO:0070525">
    <property type="term" value="P:tRNA threonylcarbamoyladenosine metabolic process"/>
    <property type="evidence" value="ECO:0007669"/>
    <property type="project" value="TreeGrafter"/>
</dbReference>
<evidence type="ECO:0000313" key="2">
    <source>
        <dbReference type="EMBL" id="CZT22651.1"/>
    </source>
</evidence>
<accession>A0A2D3VF13</accession>
<reference evidence="2 3" key="1">
    <citation type="submission" date="2016-03" db="EMBL/GenBank/DDBJ databases">
        <authorList>
            <person name="Ploux O."/>
        </authorList>
    </citation>
    <scope>NUCLEOTIDE SEQUENCE [LARGE SCALE GENOMIC DNA]</scope>
    <source>
        <strain evidence="2 3">URUG2</strain>
    </source>
</reference>
<dbReference type="PANTHER" id="PTHR31283:SF5">
    <property type="entry name" value="EKC_KEOPS COMPLEX SUBUNIT LAGE3"/>
    <property type="match status" value="1"/>
</dbReference>
<dbReference type="Proteomes" id="UP000225277">
    <property type="component" value="Unassembled WGS sequence"/>
</dbReference>
<keyword evidence="3" id="KW-1185">Reference proteome</keyword>
<sequence length="127" mass="13421">MASASTEMSASASADFPCQLTLHIPFPTPRLASAAHRTLSVDPELSALVQRTFSVVDSAAGDKTILRTDYRATTNRMLRVAVNGFLESLGTVVQVMEELDGDVVKNKGLQDLEGAQGVEVGMVGRAG</sequence>
<dbReference type="AlphaFoldDB" id="A0A2D3VF13"/>
<evidence type="ECO:0000256" key="1">
    <source>
        <dbReference type="ARBA" id="ARBA00007073"/>
    </source>
</evidence>
<dbReference type="RefSeq" id="XP_023629375.1">
    <property type="nucleotide sequence ID" value="XM_023773607.1"/>
</dbReference>
<dbReference type="InterPro" id="IPR015419">
    <property type="entry name" value="CTAG/Pcc1"/>
</dbReference>
<dbReference type="OrthoDB" id="10025739at2759"/>
<dbReference type="GO" id="GO:0000408">
    <property type="term" value="C:EKC/KEOPS complex"/>
    <property type="evidence" value="ECO:0007669"/>
    <property type="project" value="TreeGrafter"/>
</dbReference>
<dbReference type="Pfam" id="PF09341">
    <property type="entry name" value="Pcc1"/>
    <property type="match status" value="1"/>
</dbReference>
<evidence type="ECO:0000313" key="3">
    <source>
        <dbReference type="Proteomes" id="UP000225277"/>
    </source>
</evidence>
<dbReference type="Gene3D" id="3.30.310.50">
    <property type="entry name" value="Alpha-D-phosphohexomutase, C-terminal domain"/>
    <property type="match status" value="1"/>
</dbReference>
<organism evidence="2 3">
    <name type="scientific">Ramularia collo-cygni</name>
    <dbReference type="NCBI Taxonomy" id="112498"/>
    <lineage>
        <taxon>Eukaryota</taxon>
        <taxon>Fungi</taxon>
        <taxon>Dikarya</taxon>
        <taxon>Ascomycota</taxon>
        <taxon>Pezizomycotina</taxon>
        <taxon>Dothideomycetes</taxon>
        <taxon>Dothideomycetidae</taxon>
        <taxon>Mycosphaerellales</taxon>
        <taxon>Mycosphaerellaceae</taxon>
        <taxon>Ramularia</taxon>
    </lineage>
</organism>
<dbReference type="PANTHER" id="PTHR31283">
    <property type="entry name" value="EKC/KEOPS COMPLEX SUBUNIT PCC1 FAMILY MEMBER"/>
    <property type="match status" value="1"/>
</dbReference>
<proteinExistence type="inferred from homology"/>
<evidence type="ECO:0008006" key="4">
    <source>
        <dbReference type="Google" id="ProtNLM"/>
    </source>
</evidence>
<protein>
    <recommendedName>
        <fullName evidence="4">Transcription factor Pcc1</fullName>
    </recommendedName>
</protein>
<dbReference type="EMBL" id="FJUY01000014">
    <property type="protein sequence ID" value="CZT22651.1"/>
    <property type="molecule type" value="Genomic_DNA"/>
</dbReference>
<comment type="similarity">
    <text evidence="1">Belongs to the CTAG/PCC1 family.</text>
</comment>
<gene>
    <name evidence="2" type="ORF">RCC_08356</name>
</gene>
<name>A0A2D3VF13_9PEZI</name>
<dbReference type="GeneID" id="35603454"/>